<name>A0A9P8TDQ9_WICPI</name>
<organism evidence="1 2">
    <name type="scientific">Wickerhamomyces pijperi</name>
    <name type="common">Yeast</name>
    <name type="synonym">Pichia pijperi</name>
    <dbReference type="NCBI Taxonomy" id="599730"/>
    <lineage>
        <taxon>Eukaryota</taxon>
        <taxon>Fungi</taxon>
        <taxon>Dikarya</taxon>
        <taxon>Ascomycota</taxon>
        <taxon>Saccharomycotina</taxon>
        <taxon>Saccharomycetes</taxon>
        <taxon>Phaffomycetales</taxon>
        <taxon>Wickerhamomycetaceae</taxon>
        <taxon>Wickerhamomyces</taxon>
    </lineage>
</organism>
<sequence length="612" mass="70184">MSAPSQDNHHQTSLLDLPNELFHEIISHSIGDIDTLLQIPEIKSRLSNHVSYISNNSINESSQNNYKSYDVVIAKLSKQSAEAIVAILRRIPAYVSLYLLYEHTDKEGRDLARFEVTETVLEQLCKFKNVFVKVKPGSGSDLSRLSFTQMVRYLGLSKSTEINLKYCVIGESDPDICEDTACCYPWIYTLSSSYSNDLAEYLLKTCPNLSSCNDYDYDYPPHGVELSNFRHDKLQYLDLAVFDKVKSLDFPHLEGLSISFVEVNMFESLEIYKVSCPNLKALTLNFRGKCPLIEDFDIGQLDEVNISGFYFKYQQQPPAKTMDFFSRFKTVKSNGHWSCLLTIKELFVNCETLSVDESGDMEIPLDELDETIAFPNVKNLIVHPAYWYKIAMLSFPKLESLNIIMPRRSKHLDSRFDKLISSVKNLTLTVDRKDVTGDLIIAEHFEDMGSFGDSCLQKLTFEGFDFNPVLSLASVFNLKEVHTLSFIKFQGKKDLKINGTHTPNLSTLMVEGFQRDSFKRSCHLELQSLEKLAHLKTSRLSELYIERCYNIQTIKTFKPNDDFGLLRLEADSLPHLRQLSYMESTVIVIPDLNCNVDVQIKRRHKGDFEDDW</sequence>
<keyword evidence="2" id="KW-1185">Reference proteome</keyword>
<protein>
    <submittedName>
        <fullName evidence="1">Uncharacterized protein</fullName>
    </submittedName>
</protein>
<evidence type="ECO:0000313" key="1">
    <source>
        <dbReference type="EMBL" id="KAH3674765.1"/>
    </source>
</evidence>
<gene>
    <name evidence="1" type="ORF">WICPIJ_009468</name>
</gene>
<dbReference type="AlphaFoldDB" id="A0A9P8TDQ9"/>
<dbReference type="EMBL" id="JAEUBG010005464">
    <property type="protein sequence ID" value="KAH3674765.1"/>
    <property type="molecule type" value="Genomic_DNA"/>
</dbReference>
<evidence type="ECO:0000313" key="2">
    <source>
        <dbReference type="Proteomes" id="UP000774326"/>
    </source>
</evidence>
<reference evidence="1" key="2">
    <citation type="submission" date="2021-01" db="EMBL/GenBank/DDBJ databases">
        <authorList>
            <person name="Schikora-Tamarit M.A."/>
        </authorList>
    </citation>
    <scope>NUCLEOTIDE SEQUENCE</scope>
    <source>
        <strain evidence="1">CBS2887</strain>
    </source>
</reference>
<comment type="caution">
    <text evidence="1">The sequence shown here is derived from an EMBL/GenBank/DDBJ whole genome shotgun (WGS) entry which is preliminary data.</text>
</comment>
<dbReference type="InterPro" id="IPR032675">
    <property type="entry name" value="LRR_dom_sf"/>
</dbReference>
<dbReference type="Gene3D" id="3.80.10.10">
    <property type="entry name" value="Ribonuclease Inhibitor"/>
    <property type="match status" value="1"/>
</dbReference>
<reference evidence="1" key="1">
    <citation type="journal article" date="2021" name="Open Biol.">
        <title>Shared evolutionary footprints suggest mitochondrial oxidative damage underlies multiple complex I losses in fungi.</title>
        <authorList>
            <person name="Schikora-Tamarit M.A."/>
            <person name="Marcet-Houben M."/>
            <person name="Nosek J."/>
            <person name="Gabaldon T."/>
        </authorList>
    </citation>
    <scope>NUCLEOTIDE SEQUENCE</scope>
    <source>
        <strain evidence="1">CBS2887</strain>
    </source>
</reference>
<accession>A0A9P8TDQ9</accession>
<proteinExistence type="predicted"/>
<dbReference type="Proteomes" id="UP000774326">
    <property type="component" value="Unassembled WGS sequence"/>
</dbReference>